<sequence>MTSIPTYSFPSFSPILVVGFLGIAVSLYTLYTVNKAYYNSPFRS</sequence>
<accession>A0A0A2C4H0</accession>
<gene>
    <name evidence="2" type="ORF">EV03_0691</name>
</gene>
<comment type="caution">
    <text evidence="2">The sequence shown here is derived from an EMBL/GenBank/DDBJ whole genome shotgun (WGS) entry which is preliminary data.</text>
</comment>
<name>A0A0A2C4H0_PROMR</name>
<reference evidence="3" key="1">
    <citation type="journal article" date="2014" name="Sci. Data">
        <title>Genomes of diverse isolates of the marine cyanobacterium Prochlorococcus.</title>
        <authorList>
            <person name="Biller S."/>
            <person name="Berube P."/>
            <person name="Thompson J."/>
            <person name="Kelly L."/>
            <person name="Roggensack S."/>
            <person name="Awad L."/>
            <person name="Roache-Johnson K."/>
            <person name="Ding H."/>
            <person name="Giovannoni S.J."/>
            <person name="Moore L.R."/>
            <person name="Chisholm S.W."/>
        </authorList>
    </citation>
    <scope>NUCLEOTIDE SEQUENCE [LARGE SCALE GENOMIC DNA]</scope>
    <source>
        <strain evidence="3">PAC1</strain>
    </source>
</reference>
<keyword evidence="1" id="KW-0472">Membrane</keyword>
<feature type="transmembrane region" description="Helical" evidence="1">
    <location>
        <begin position="12"/>
        <end position="33"/>
    </location>
</feature>
<dbReference type="EMBL" id="JNAX01000009">
    <property type="protein sequence ID" value="KGG21218.1"/>
    <property type="molecule type" value="Genomic_DNA"/>
</dbReference>
<keyword evidence="1" id="KW-1133">Transmembrane helix</keyword>
<evidence type="ECO:0000256" key="1">
    <source>
        <dbReference type="SAM" id="Phobius"/>
    </source>
</evidence>
<evidence type="ECO:0000313" key="2">
    <source>
        <dbReference type="EMBL" id="KGG21218.1"/>
    </source>
</evidence>
<organism evidence="2 3">
    <name type="scientific">Prochlorococcus marinus str. PAC1</name>
    <dbReference type="NCBI Taxonomy" id="59924"/>
    <lineage>
        <taxon>Bacteria</taxon>
        <taxon>Bacillati</taxon>
        <taxon>Cyanobacteriota</taxon>
        <taxon>Cyanophyceae</taxon>
        <taxon>Synechococcales</taxon>
        <taxon>Prochlorococcaceae</taxon>
        <taxon>Prochlorococcus</taxon>
    </lineage>
</organism>
<proteinExistence type="predicted"/>
<keyword evidence="1" id="KW-0812">Transmembrane</keyword>
<dbReference type="AlphaFoldDB" id="A0A0A2C4H0"/>
<evidence type="ECO:0000313" key="3">
    <source>
        <dbReference type="Proteomes" id="UP000030392"/>
    </source>
</evidence>
<dbReference type="Proteomes" id="UP000030392">
    <property type="component" value="Unassembled WGS sequence"/>
</dbReference>
<protein>
    <submittedName>
        <fullName evidence="2">Uncharacterized protein</fullName>
    </submittedName>
</protein>